<name>A0A0A0WPI0_BACMY</name>
<dbReference type="KEGG" id="bww:bwei_3462"/>
<proteinExistence type="predicted"/>
<protein>
    <submittedName>
        <fullName evidence="3">Sporulation protein YpjB</fullName>
    </submittedName>
</protein>
<keyword evidence="1" id="KW-1133">Transmembrane helix</keyword>
<dbReference type="EMBL" id="LRPH01000083">
    <property type="protein sequence ID" value="KWU56319.1"/>
    <property type="molecule type" value="Genomic_DNA"/>
</dbReference>
<dbReference type="Proteomes" id="UP000006976">
    <property type="component" value="Unassembled WGS sequence"/>
</dbReference>
<dbReference type="Proteomes" id="UP000065797">
    <property type="component" value="Unassembled WGS sequence"/>
</dbReference>
<dbReference type="RefSeq" id="WP_002168786.1">
    <property type="nucleotide sequence ID" value="NZ_CP009746.1"/>
</dbReference>
<dbReference type="AlphaFoldDB" id="A0A0A0WPI0"/>
<dbReference type="EMBL" id="AHEV01000022">
    <property type="protein sequence ID" value="EJR38080.1"/>
    <property type="molecule type" value="Genomic_DNA"/>
</dbReference>
<evidence type="ECO:0000313" key="3">
    <source>
        <dbReference type="EMBL" id="KWU56319.1"/>
    </source>
</evidence>
<reference evidence="2 6" key="1">
    <citation type="submission" date="2012-04" db="EMBL/GenBank/DDBJ databases">
        <title>The Genome Sequence of Bacillus cereus VD078.</title>
        <authorList>
            <consortium name="The Broad Institute Genome Sequencing Platform"/>
            <consortium name="The Broad Institute Genome Sequencing Center for Infectious Disease"/>
            <person name="Feldgarden M."/>
            <person name="Van der Auwera G.A."/>
            <person name="Mahillon J."/>
            <person name="Duprez V."/>
            <person name="Timmery S."/>
            <person name="Mattelet C."/>
            <person name="Dierick K."/>
            <person name="Sun M."/>
            <person name="Yu Z."/>
            <person name="Zhu L."/>
            <person name="Hu X."/>
            <person name="Shank E.B."/>
            <person name="Swiecicka I."/>
            <person name="Hansen B.M."/>
            <person name="Andrup L."/>
            <person name="Young S.K."/>
            <person name="Zeng Q."/>
            <person name="Gargeya S."/>
            <person name="Fitzgerald M."/>
            <person name="Haas B."/>
            <person name="Abouelleil A."/>
            <person name="Alvarado L."/>
            <person name="Arachchi H.M."/>
            <person name="Berlin A."/>
            <person name="Chapman S.B."/>
            <person name="Goldberg J."/>
            <person name="Griggs A."/>
            <person name="Gujja S."/>
            <person name="Hansen M."/>
            <person name="Howarth C."/>
            <person name="Imamovic A."/>
            <person name="Larimer J."/>
            <person name="McCowen C."/>
            <person name="Montmayeur A."/>
            <person name="Murphy C."/>
            <person name="Neiman D."/>
            <person name="Pearson M."/>
            <person name="Priest M."/>
            <person name="Roberts A."/>
            <person name="Saif S."/>
            <person name="Shea T."/>
            <person name="Sisk P."/>
            <person name="Sykes S."/>
            <person name="Wortman J."/>
            <person name="Nusbaum C."/>
            <person name="Birren B."/>
        </authorList>
    </citation>
    <scope>NUCLEOTIDE SEQUENCE [LARGE SCALE GENOMIC DNA]</scope>
    <source>
        <strain evidence="2 6">VD078</strain>
    </source>
</reference>
<dbReference type="Pfam" id="PF09577">
    <property type="entry name" value="Spore_YpjB"/>
    <property type="match status" value="1"/>
</dbReference>
<evidence type="ECO:0000313" key="5">
    <source>
        <dbReference type="EMBL" id="VXC34184.1"/>
    </source>
</evidence>
<evidence type="ECO:0000313" key="2">
    <source>
        <dbReference type="EMBL" id="EJR38080.1"/>
    </source>
</evidence>
<feature type="transmembrane region" description="Helical" evidence="1">
    <location>
        <begin position="222"/>
        <end position="242"/>
    </location>
</feature>
<reference evidence="7" key="2">
    <citation type="submission" date="2016-01" db="EMBL/GenBank/DDBJ databases">
        <authorList>
            <person name="McClelland M."/>
            <person name="Jain A."/>
            <person name="Saraogi P."/>
            <person name="Mendelson R."/>
            <person name="Westerman R."/>
            <person name="SanMiguel P."/>
            <person name="Csonka L."/>
        </authorList>
    </citation>
    <scope>NUCLEOTIDE SEQUENCE [LARGE SCALE GENOMIC DNA]</scope>
    <source>
        <strain evidence="7">PE8-15</strain>
    </source>
</reference>
<dbReference type="Proteomes" id="UP000256530">
    <property type="component" value="Unassembled WGS sequence"/>
</dbReference>
<evidence type="ECO:0000313" key="9">
    <source>
        <dbReference type="Proteomes" id="UP000437562"/>
    </source>
</evidence>
<dbReference type="OMA" id="FHEKWNE"/>
<dbReference type="InterPro" id="IPR014231">
    <property type="entry name" value="Spore_YpjB"/>
</dbReference>
<evidence type="ECO:0000313" key="8">
    <source>
        <dbReference type="Proteomes" id="UP000256530"/>
    </source>
</evidence>
<keyword evidence="1" id="KW-0472">Membrane</keyword>
<evidence type="ECO:0000313" key="4">
    <source>
        <dbReference type="EMBL" id="REF33568.1"/>
    </source>
</evidence>
<keyword evidence="1" id="KW-0812">Transmembrane</keyword>
<evidence type="ECO:0000313" key="7">
    <source>
        <dbReference type="Proteomes" id="UP000065797"/>
    </source>
</evidence>
<dbReference type="EMBL" id="CABWMC010000023">
    <property type="protein sequence ID" value="VXC34184.1"/>
    <property type="molecule type" value="Genomic_DNA"/>
</dbReference>
<evidence type="ECO:0000256" key="1">
    <source>
        <dbReference type="SAM" id="Phobius"/>
    </source>
</evidence>
<accession>A0A109FXV3</accession>
<reference evidence="5 9" key="5">
    <citation type="submission" date="2019-10" db="EMBL/GenBank/DDBJ databases">
        <authorList>
            <person name="Karimi E."/>
        </authorList>
    </citation>
    <scope>NUCLEOTIDE SEQUENCE [LARGE SCALE GENOMIC DNA]</scope>
    <source>
        <strain evidence="5">Bacillus sp. 71</strain>
    </source>
</reference>
<dbReference type="EMBL" id="QTTY01000012">
    <property type="protein sequence ID" value="REF33568.1"/>
    <property type="molecule type" value="Genomic_DNA"/>
</dbReference>
<gene>
    <name evidence="5" type="primary">ypjB</name>
    <name evidence="3" type="ORF">AWW70_23365</name>
    <name evidence="5" type="ORF">BACI71_30625</name>
    <name evidence="4" type="ORF">DET55_1124</name>
    <name evidence="2" type="ORF">III_03833</name>
</gene>
<evidence type="ECO:0000313" key="6">
    <source>
        <dbReference type="Proteomes" id="UP000006976"/>
    </source>
</evidence>
<reference evidence="4 8" key="4">
    <citation type="submission" date="2018-08" db="EMBL/GenBank/DDBJ databases">
        <title>Freshwater and sediment microbial communities from various areas in North America, analyzing microbe dynamics in response to fracking.</title>
        <authorList>
            <person name="Lamendella R."/>
        </authorList>
    </citation>
    <scope>NUCLEOTIDE SEQUENCE [LARGE SCALE GENOMIC DNA]</scope>
    <source>
        <strain evidence="4 8">DB-1</strain>
    </source>
</reference>
<accession>J8IHX5</accession>
<organism evidence="3 7">
    <name type="scientific">Bacillus mycoides</name>
    <dbReference type="NCBI Taxonomy" id="1405"/>
    <lineage>
        <taxon>Bacteria</taxon>
        <taxon>Bacillati</taxon>
        <taxon>Bacillota</taxon>
        <taxon>Bacilli</taxon>
        <taxon>Bacillales</taxon>
        <taxon>Bacillaceae</taxon>
        <taxon>Bacillus</taxon>
        <taxon>Bacillus cereus group</taxon>
    </lineage>
</organism>
<accession>A0A0A0WPI0</accession>
<dbReference type="NCBIfam" id="TIGR02878">
    <property type="entry name" value="spore_ypjB"/>
    <property type="match status" value="1"/>
</dbReference>
<accession>A0A653XVW4</accession>
<sequence length="261" mass="30328">MKRTLIGLIAFLIIMFPVRIYAEEWSELTGLLDDSLQLVKKKEDEKAIQVLYHFSEQFLSKENENNSKVTPGQIRVVSLAYDKAKQSLAEDSDRQVKVDNMLALQLAVDAQVSKYQPLWMERERKIMNAFSQVEKAMEKDDDGQFQQTLNTFLNEFNIIYPSLMIALPENEAQRVNAHLSYLDEFRNVMLKTKGGQMQLGIIKGDLQKIFHTVKKDEIAPSLIWFMTITGGLILFTLTYVGWRKYKGEREKRRSNLHSKDR</sequence>
<dbReference type="Proteomes" id="UP000437562">
    <property type="component" value="Unassembled WGS sequence"/>
</dbReference>
<reference evidence="3" key="3">
    <citation type="submission" date="2016-01" db="EMBL/GenBank/DDBJ databases">
        <authorList>
            <person name="Van Zyl L.J."/>
            <person name="Matobola R."/>
            <person name="Klein T."/>
            <person name="Biteghe F.A."/>
            <person name="Kirby B."/>
            <person name="Trindade M.I."/>
        </authorList>
    </citation>
    <scope>NUCLEOTIDE SEQUENCE</scope>
    <source>
        <strain evidence="3">PE8-15</strain>
    </source>
</reference>